<evidence type="ECO:0000313" key="2">
    <source>
        <dbReference type="Proteomes" id="UP000799424"/>
    </source>
</evidence>
<dbReference type="EMBL" id="MU006227">
    <property type="protein sequence ID" value="KAF2825915.1"/>
    <property type="molecule type" value="Genomic_DNA"/>
</dbReference>
<proteinExistence type="predicted"/>
<dbReference type="OrthoDB" id="3783451at2759"/>
<gene>
    <name evidence="1" type="ORF">CC86DRAFT_407160</name>
</gene>
<dbReference type="AlphaFoldDB" id="A0A6A7A013"/>
<reference evidence="1" key="1">
    <citation type="journal article" date="2020" name="Stud. Mycol.">
        <title>101 Dothideomycetes genomes: a test case for predicting lifestyles and emergence of pathogens.</title>
        <authorList>
            <person name="Haridas S."/>
            <person name="Albert R."/>
            <person name="Binder M."/>
            <person name="Bloem J."/>
            <person name="Labutti K."/>
            <person name="Salamov A."/>
            <person name="Andreopoulos B."/>
            <person name="Baker S."/>
            <person name="Barry K."/>
            <person name="Bills G."/>
            <person name="Bluhm B."/>
            <person name="Cannon C."/>
            <person name="Castanera R."/>
            <person name="Culley D."/>
            <person name="Daum C."/>
            <person name="Ezra D."/>
            <person name="Gonzalez J."/>
            <person name="Henrissat B."/>
            <person name="Kuo A."/>
            <person name="Liang C."/>
            <person name="Lipzen A."/>
            <person name="Lutzoni F."/>
            <person name="Magnuson J."/>
            <person name="Mondo S."/>
            <person name="Nolan M."/>
            <person name="Ohm R."/>
            <person name="Pangilinan J."/>
            <person name="Park H.-J."/>
            <person name="Ramirez L."/>
            <person name="Alfaro M."/>
            <person name="Sun H."/>
            <person name="Tritt A."/>
            <person name="Yoshinaga Y."/>
            <person name="Zwiers L.-H."/>
            <person name="Turgeon B."/>
            <person name="Goodwin S."/>
            <person name="Spatafora J."/>
            <person name="Crous P."/>
            <person name="Grigoriev I."/>
        </authorList>
    </citation>
    <scope>NUCLEOTIDE SEQUENCE</scope>
    <source>
        <strain evidence="1">CBS 113818</strain>
    </source>
</reference>
<dbReference type="Proteomes" id="UP000799424">
    <property type="component" value="Unassembled WGS sequence"/>
</dbReference>
<organism evidence="1 2">
    <name type="scientific">Ophiobolus disseminans</name>
    <dbReference type="NCBI Taxonomy" id="1469910"/>
    <lineage>
        <taxon>Eukaryota</taxon>
        <taxon>Fungi</taxon>
        <taxon>Dikarya</taxon>
        <taxon>Ascomycota</taxon>
        <taxon>Pezizomycotina</taxon>
        <taxon>Dothideomycetes</taxon>
        <taxon>Pleosporomycetidae</taxon>
        <taxon>Pleosporales</taxon>
        <taxon>Pleosporineae</taxon>
        <taxon>Phaeosphaeriaceae</taxon>
        <taxon>Ophiobolus</taxon>
    </lineage>
</organism>
<accession>A0A6A7A013</accession>
<protein>
    <submittedName>
        <fullName evidence="1">Uncharacterized protein</fullName>
    </submittedName>
</protein>
<keyword evidence="2" id="KW-1185">Reference proteome</keyword>
<name>A0A6A7A013_9PLEO</name>
<evidence type="ECO:0000313" key="1">
    <source>
        <dbReference type="EMBL" id="KAF2825915.1"/>
    </source>
</evidence>
<sequence>MDDRPPPLLIENADGRPISLGQLITKLHDYTIGLRDLIYEIEDREASDNAHLYFSGLSGPNRRDLEDMDYLFRVHAWSDVVKNDPMDEETWTRKAQHFAAKHHSSSS</sequence>